<dbReference type="AlphaFoldDB" id="A0A0H3NDU9"/>
<feature type="transmembrane region" description="Helical" evidence="1">
    <location>
        <begin position="146"/>
        <end position="167"/>
    </location>
</feature>
<feature type="transmembrane region" description="Helical" evidence="1">
    <location>
        <begin position="31"/>
        <end position="52"/>
    </location>
</feature>
<evidence type="ECO:0000313" key="4">
    <source>
        <dbReference type="Proteomes" id="UP000002068"/>
    </source>
</evidence>
<keyword evidence="1" id="KW-0472">Membrane</keyword>
<dbReference type="PANTHER" id="PTHR36834">
    <property type="entry name" value="MEMBRANE PROTEIN-RELATED"/>
    <property type="match status" value="1"/>
</dbReference>
<dbReference type="Pfam" id="PF04892">
    <property type="entry name" value="VanZ"/>
    <property type="match status" value="1"/>
</dbReference>
<feature type="transmembrane region" description="Helical" evidence="1">
    <location>
        <begin position="64"/>
        <end position="87"/>
    </location>
</feature>
<name>A0A0H3NDU9_CLODC</name>
<feature type="domain" description="VanZ-like" evidence="2">
    <location>
        <begin position="78"/>
        <end position="190"/>
    </location>
</feature>
<gene>
    <name evidence="3" type="ordered locus">CD196_2362</name>
</gene>
<feature type="transmembrane region" description="Helical" evidence="1">
    <location>
        <begin position="211"/>
        <end position="227"/>
    </location>
</feature>
<feature type="transmembrane region" description="Helical" evidence="1">
    <location>
        <begin position="107"/>
        <end position="134"/>
    </location>
</feature>
<dbReference type="InterPro" id="IPR053150">
    <property type="entry name" value="Teicoplanin_resist-assoc"/>
</dbReference>
<evidence type="ECO:0000259" key="2">
    <source>
        <dbReference type="Pfam" id="PF04892"/>
    </source>
</evidence>
<proteinExistence type="predicted"/>
<dbReference type="HOGENOM" id="CLU_077618_6_0_9"/>
<protein>
    <submittedName>
        <fullName evidence="3">Membrane protein</fullName>
    </submittedName>
</protein>
<sequence length="228" mass="25718">MRGCVQMETVSNNQSSVEIQLSLFEAIKDLLLINPIFLLGIILIGIFLVVIFKKNSDIPKVKTSILSLAMYYYLCLTLSHIVGIPTFSEYIRLSQLGETFFNPNINLIPFSDGFSLSFILNILLFVPLGFLCPLISKTFERLRNTFLIGFGLSLFIETIQLFTLHRATDIDDLLTNVIGTIIGYFCFKLIAKLRIVKLHSDDDSMEQDYTVCIPIAIIIVALILGFFS</sequence>
<feature type="transmembrane region" description="Helical" evidence="1">
    <location>
        <begin position="173"/>
        <end position="191"/>
    </location>
</feature>
<evidence type="ECO:0000256" key="1">
    <source>
        <dbReference type="SAM" id="Phobius"/>
    </source>
</evidence>
<dbReference type="Proteomes" id="UP000002068">
    <property type="component" value="Chromosome"/>
</dbReference>
<reference evidence="3 4" key="1">
    <citation type="journal article" date="2009" name="Genome Biol.">
        <title>Comparative genome and phenotypic analysis of Clostridium difficile 027 strains provides insight into the evolution of a hypervirulent bacterium.</title>
        <authorList>
            <person name="Stabler R.A."/>
            <person name="He M."/>
            <person name="Dawson L."/>
            <person name="Martin M."/>
            <person name="Valiente E."/>
            <person name="Corton C."/>
            <person name="Lawley T.D."/>
            <person name="Sebaihia M."/>
            <person name="Quail M.A."/>
            <person name="Rose G."/>
            <person name="Gerding D.N."/>
            <person name="Gibert M."/>
            <person name="Popoff M.R."/>
            <person name="Parkhill J."/>
            <person name="Dougan G."/>
            <person name="Wren B.W."/>
        </authorList>
    </citation>
    <scope>NUCLEOTIDE SEQUENCE [LARGE SCALE GENOMIC DNA]</scope>
    <source>
        <strain evidence="3 4">CD196</strain>
    </source>
</reference>
<dbReference type="EMBL" id="FN538970">
    <property type="protein sequence ID" value="CBA64528.1"/>
    <property type="molecule type" value="Genomic_DNA"/>
</dbReference>
<dbReference type="KEGG" id="cdc:CD196_2362"/>
<evidence type="ECO:0000313" key="3">
    <source>
        <dbReference type="EMBL" id="CBA64528.1"/>
    </source>
</evidence>
<dbReference type="PANTHER" id="PTHR36834:SF2">
    <property type="entry name" value="MEMBRANE PROTEIN"/>
    <property type="match status" value="1"/>
</dbReference>
<organism evidence="3 4">
    <name type="scientific">Clostridioides difficile (strain CD196)</name>
    <name type="common">Peptoclostridium difficile</name>
    <dbReference type="NCBI Taxonomy" id="645462"/>
    <lineage>
        <taxon>Bacteria</taxon>
        <taxon>Bacillati</taxon>
        <taxon>Bacillota</taxon>
        <taxon>Clostridia</taxon>
        <taxon>Peptostreptococcales</taxon>
        <taxon>Peptostreptococcaceae</taxon>
        <taxon>Clostridioides</taxon>
    </lineage>
</organism>
<dbReference type="InterPro" id="IPR006976">
    <property type="entry name" value="VanZ-like"/>
</dbReference>
<keyword evidence="1" id="KW-0812">Transmembrane</keyword>
<keyword evidence="1" id="KW-1133">Transmembrane helix</keyword>
<accession>A0A0H3NDU9</accession>